<sequence>MKLNEYTAWVAVAIAHWEPIIDQVLDDVAAQSWSPEYDPAADKASLKQQLADYLAAFETPLLTYRDDNTRRGPFIDVLMSQVFYINVAVAQPSPLEPVAVPSLIPGEDIRLLFAWWGQDLPDFTGFFEVLYDGSPTMPVYDATSEPPKTSVDGTFSLGSTAAYQAAIDGLSGYVDQDLQNMEALPLQVQANTRNRVAYGIFAGADAVIEPNPVSSKQYLLQEMHVQDVLDEFGWTIRGLEL</sequence>
<reference evidence="1 2" key="1">
    <citation type="submission" date="2019-04" db="EMBL/GenBank/DDBJ databases">
        <title>Natronospirillum operosus gen. nov., sp. nov., a haloalkaliphilic satellite isolated from decaying biomass of laboratory culture of cyanobacterium Geitlerinema sp. and proposal of Natronospirillaceae fam. nov. and Saccharospirillaceae fam. nov.</title>
        <authorList>
            <person name="Kevbrin V."/>
            <person name="Boltyanskaya Y."/>
            <person name="Koziaeva V."/>
            <person name="Grouzdev D.S."/>
            <person name="Park M."/>
            <person name="Cho J."/>
        </authorList>
    </citation>
    <scope>NUCLEOTIDE SEQUENCE [LARGE SCALE GENOMIC DNA]</scope>
    <source>
        <strain evidence="1 2">G-116</strain>
    </source>
</reference>
<proteinExistence type="predicted"/>
<name>A0A4Z0WCM7_9GAMM</name>
<dbReference type="EMBL" id="SRMF01000005">
    <property type="protein sequence ID" value="TGG92549.1"/>
    <property type="molecule type" value="Genomic_DNA"/>
</dbReference>
<gene>
    <name evidence="1" type="ORF">E4656_13855</name>
</gene>
<dbReference type="AlphaFoldDB" id="A0A4Z0WCM7"/>
<dbReference type="OrthoDB" id="9769871at2"/>
<dbReference type="RefSeq" id="WP_135483882.1">
    <property type="nucleotide sequence ID" value="NZ_SRMF01000005.1"/>
</dbReference>
<dbReference type="Proteomes" id="UP000297475">
    <property type="component" value="Unassembled WGS sequence"/>
</dbReference>
<evidence type="ECO:0000313" key="2">
    <source>
        <dbReference type="Proteomes" id="UP000297475"/>
    </source>
</evidence>
<comment type="caution">
    <text evidence="1">The sequence shown here is derived from an EMBL/GenBank/DDBJ whole genome shotgun (WGS) entry which is preliminary data.</text>
</comment>
<protein>
    <submittedName>
        <fullName evidence="1">Uncharacterized protein</fullName>
    </submittedName>
</protein>
<evidence type="ECO:0000313" key="1">
    <source>
        <dbReference type="EMBL" id="TGG92549.1"/>
    </source>
</evidence>
<organism evidence="1 2">
    <name type="scientific">Natronospirillum operosum</name>
    <dbReference type="NCBI Taxonomy" id="2759953"/>
    <lineage>
        <taxon>Bacteria</taxon>
        <taxon>Pseudomonadati</taxon>
        <taxon>Pseudomonadota</taxon>
        <taxon>Gammaproteobacteria</taxon>
        <taxon>Oceanospirillales</taxon>
        <taxon>Natronospirillaceae</taxon>
        <taxon>Natronospirillum</taxon>
    </lineage>
</organism>
<accession>A0A4Z0WCM7</accession>
<keyword evidence="2" id="KW-1185">Reference proteome</keyword>